<proteinExistence type="predicted"/>
<comment type="caution">
    <text evidence="1">The sequence shown here is derived from an EMBL/GenBank/DDBJ whole genome shotgun (WGS) entry which is preliminary data.</text>
</comment>
<keyword evidence="2" id="KW-1185">Reference proteome</keyword>
<dbReference type="EMBL" id="JAWDGP010006847">
    <property type="protein sequence ID" value="KAK3734494.1"/>
    <property type="molecule type" value="Genomic_DNA"/>
</dbReference>
<organism evidence="1 2">
    <name type="scientific">Elysia crispata</name>
    <name type="common">lettuce slug</name>
    <dbReference type="NCBI Taxonomy" id="231223"/>
    <lineage>
        <taxon>Eukaryota</taxon>
        <taxon>Metazoa</taxon>
        <taxon>Spiralia</taxon>
        <taxon>Lophotrochozoa</taxon>
        <taxon>Mollusca</taxon>
        <taxon>Gastropoda</taxon>
        <taxon>Heterobranchia</taxon>
        <taxon>Euthyneura</taxon>
        <taxon>Panpulmonata</taxon>
        <taxon>Sacoglossa</taxon>
        <taxon>Placobranchoidea</taxon>
        <taxon>Plakobranchidae</taxon>
        <taxon>Elysia</taxon>
    </lineage>
</organism>
<dbReference type="Proteomes" id="UP001283361">
    <property type="component" value="Unassembled WGS sequence"/>
</dbReference>
<reference evidence="1" key="1">
    <citation type="journal article" date="2023" name="G3 (Bethesda)">
        <title>A reference genome for the long-term kleptoplast-retaining sea slug Elysia crispata morphotype clarki.</title>
        <authorList>
            <person name="Eastman K.E."/>
            <person name="Pendleton A.L."/>
            <person name="Shaikh M.A."/>
            <person name="Suttiyut T."/>
            <person name="Ogas R."/>
            <person name="Tomko P."/>
            <person name="Gavelis G."/>
            <person name="Widhalm J.R."/>
            <person name="Wisecaver J.H."/>
        </authorList>
    </citation>
    <scope>NUCLEOTIDE SEQUENCE</scope>
    <source>
        <strain evidence="1">ECLA1</strain>
    </source>
</reference>
<evidence type="ECO:0000313" key="1">
    <source>
        <dbReference type="EMBL" id="KAK3734494.1"/>
    </source>
</evidence>
<accession>A0AAE0Y796</accession>
<sequence length="95" mass="10035">MVKLPSRCAAGVGAYAIYVPGNKISEAGDLEGVEPFDGVCFPAVDNACLLDETLTWSQEADRPSNTASRLSLYGRFIVFAAAALRFTSNTSSLAT</sequence>
<protein>
    <submittedName>
        <fullName evidence="1">Uncharacterized protein</fullName>
    </submittedName>
</protein>
<gene>
    <name evidence="1" type="ORF">RRG08_029689</name>
</gene>
<dbReference type="AlphaFoldDB" id="A0AAE0Y796"/>
<evidence type="ECO:0000313" key="2">
    <source>
        <dbReference type="Proteomes" id="UP001283361"/>
    </source>
</evidence>
<name>A0AAE0Y796_9GAST</name>